<name>A0ACC6QUY6_9ACTN</name>
<evidence type="ECO:0000313" key="2">
    <source>
        <dbReference type="Proteomes" id="UP001375539"/>
    </source>
</evidence>
<organism evidence="1 2">
    <name type="scientific">Streptomyces pratisoli</name>
    <dbReference type="NCBI Taxonomy" id="3139917"/>
    <lineage>
        <taxon>Bacteria</taxon>
        <taxon>Bacillati</taxon>
        <taxon>Actinomycetota</taxon>
        <taxon>Actinomycetes</taxon>
        <taxon>Kitasatosporales</taxon>
        <taxon>Streptomycetaceae</taxon>
        <taxon>Streptomyces</taxon>
    </lineage>
</organism>
<reference evidence="1" key="1">
    <citation type="submission" date="2024-03" db="EMBL/GenBank/DDBJ databases">
        <title>Novel Streptomyces species of biotechnological and ecological value are a feature of Machair soil.</title>
        <authorList>
            <person name="Prole J.R."/>
            <person name="Goodfellow M."/>
            <person name="Allenby N."/>
            <person name="Ward A.C."/>
        </authorList>
    </citation>
    <scope>NUCLEOTIDE SEQUENCE</scope>
    <source>
        <strain evidence="1">MS1.AVA.4</strain>
    </source>
</reference>
<accession>A0ACC6QUY6</accession>
<keyword evidence="2" id="KW-1185">Reference proteome</keyword>
<dbReference type="EMBL" id="JBBKAI010000002">
    <property type="protein sequence ID" value="MEJ8662075.1"/>
    <property type="molecule type" value="Genomic_DNA"/>
</dbReference>
<dbReference type="Proteomes" id="UP001375539">
    <property type="component" value="Unassembled WGS sequence"/>
</dbReference>
<gene>
    <name evidence="1" type="ORF">WKI58_37275</name>
</gene>
<sequence>MFLVAVATVVGAWLARRGFGRSAKLFAAASAILLIIAVLHLLPDAWDEAHEAGVPWWVVPVTALASYAVMGAVVRIGCPCDPGRAGGIGAASGLACTGSWEERLWR</sequence>
<evidence type="ECO:0000313" key="1">
    <source>
        <dbReference type="EMBL" id="MEJ8662075.1"/>
    </source>
</evidence>
<comment type="caution">
    <text evidence="1">The sequence shown here is derived from an EMBL/GenBank/DDBJ whole genome shotgun (WGS) entry which is preliminary data.</text>
</comment>
<proteinExistence type="predicted"/>
<protein>
    <submittedName>
        <fullName evidence="1">Uncharacterized protein</fullName>
    </submittedName>
</protein>